<sequence>MSGPQDDRDARWRASRGPGASRVTTSALGPEDLGGPLDEDHDNEDDEEENEARRLSAFAGTASGASSSTSNQHDGRDVELGPKDIDELLRGLEARPPLDRPIPQAAHTDAYLEDEIQRLQSENAHVRSYAARLENELRRLARHAHGDSIAAAIAAPPAQAGTGDNEADEDDEDGNQTLSPWVATPQIFSPLLAAYDGHLTELRSRLGAAERQLSVDRDHISRLTQENEQLAADLDAELRTRVSVLETNVDSGVPGQQQQQLQQQRLDLVTSEQLELLQQQVAALDKERGILEEVSNHLQSEVDTLREEGKERDEQLIKITQNFQSARGALKRAQAQAGTLQKERDAAFGQLKKLHAQYSDLSVRHEALNEDLHASEREAAQYQKQCARLRSDLDSLAARANEETDLQLQRLDAERKTLRETVVSRDATRRELDSLREAHRKLRMQHEKTVADCEGMIGAMESLKLEIFELKSREETVTQRETEARNAVEQAKLERDQALAYDTESRRTIARLNAQRAEAAKENLRATENAIREEREQKTAQLASRAQDIEDLTARCARLEQDVDQARQDARESKSRLDAAKTTTGAELRRLEGVVAKAHERAERAENVAVEREAEAQRRMHEAAQRIAEADQERVSLHESSRSLQQRLQMATVDIERLQKEATRLEKEAAKANQEAASFQQTLENVRLQSDARIEAAQERAKIVEQRLTQRASDAEARASEAAQVLEHATSEKDRLKRQADETLASTVEHFEKRLAEYREASARYEARLQELTATIDVLQHERSEAARQLKEIEARARKLEHAASQADKRYSDTKLKLAQVIASEEARVQEFADTNRRLDQLEIEKNRLQRERDAAIRALENQPRPARQARALLDVGGFHPRRSGLSGGTGNSEGETAALGAALESKEIDTVLDVLGSGQNEQLEGIGGNSAVTNKAYVVERRTDDECGCWFLQGKVRERGVDDSHGDCGNMLAGVGVFALNRNLVDRSKLRGAREAGMATVQVVAHATGRRYEIDVPVDKDGFPALKGSLAIAGVPSPGAAISIRSLSSPGSKTGSLWPAGIVTEIRGTSASCVDAERPLVIVDAASVGVSCEESKEELDGNIALMQRLEEIRCAAGEAMGLGDCTGRVSPKLCLVTPSPARPGVLRTRYFVAPFERDTHPTLAMTAAQALAVASLSPGSIPHAMLFGKSPNAREVTTGPLSSDNPRTLALEFEHPRGTVEIRVTLSANACGTNEVAEDGSNLIGTSYKRTVKRLVDGSFYV</sequence>
<feature type="compositionally biased region" description="Basic and acidic residues" evidence="4">
    <location>
        <begin position="73"/>
        <end position="85"/>
    </location>
</feature>
<feature type="region of interest" description="Disordered" evidence="4">
    <location>
        <begin position="1"/>
        <end position="85"/>
    </location>
</feature>
<keyword evidence="6" id="KW-1185">Reference proteome</keyword>
<evidence type="ECO:0000256" key="4">
    <source>
        <dbReference type="SAM" id="MobiDB-lite"/>
    </source>
</evidence>
<dbReference type="InterPro" id="IPR007400">
    <property type="entry name" value="PrpF-like"/>
</dbReference>
<organism evidence="5 6">
    <name type="scientific">Hondaea fermentalgiana</name>
    <dbReference type="NCBI Taxonomy" id="2315210"/>
    <lineage>
        <taxon>Eukaryota</taxon>
        <taxon>Sar</taxon>
        <taxon>Stramenopiles</taxon>
        <taxon>Bigyra</taxon>
        <taxon>Labyrinthulomycetes</taxon>
        <taxon>Thraustochytrida</taxon>
        <taxon>Thraustochytriidae</taxon>
        <taxon>Hondaea</taxon>
    </lineage>
</organism>
<feature type="compositionally biased region" description="Basic and acidic residues" evidence="4">
    <location>
        <begin position="1"/>
        <end position="12"/>
    </location>
</feature>
<dbReference type="EMBL" id="BEYU01000150">
    <property type="protein sequence ID" value="GBG33278.1"/>
    <property type="molecule type" value="Genomic_DNA"/>
</dbReference>
<feature type="compositionally biased region" description="Low complexity" evidence="4">
    <location>
        <begin position="56"/>
        <end position="70"/>
    </location>
</feature>
<dbReference type="Gene3D" id="1.10.287.1490">
    <property type="match status" value="1"/>
</dbReference>
<dbReference type="InParanoid" id="A0A2R5GU47"/>
<accession>A0A2R5GU47</accession>
<feature type="coiled-coil region" evidence="3">
    <location>
        <begin position="507"/>
        <end position="859"/>
    </location>
</feature>
<comment type="similarity">
    <text evidence="1">Belongs to the PrpF family.</text>
</comment>
<dbReference type="PANTHER" id="PTHR43709:SF2">
    <property type="entry name" value="DUF453 DOMAIN PROTEIN (AFU_ORTHOLOGUE AFUA_6G00360)"/>
    <property type="match status" value="1"/>
</dbReference>
<feature type="compositionally biased region" description="Acidic residues" evidence="4">
    <location>
        <begin position="37"/>
        <end position="50"/>
    </location>
</feature>
<gene>
    <name evidence="5" type="ORF">FCC1311_095022</name>
</gene>
<keyword evidence="3" id="KW-0175">Coiled coil</keyword>
<dbReference type="AlphaFoldDB" id="A0A2R5GU47"/>
<protein>
    <submittedName>
        <fullName evidence="5">Aconitate-delta-isomerase 1</fullName>
    </submittedName>
</protein>
<feature type="coiled-coil region" evidence="3">
    <location>
        <begin position="323"/>
        <end position="445"/>
    </location>
</feature>
<feature type="compositionally biased region" description="Low complexity" evidence="4">
    <location>
        <begin position="155"/>
        <end position="164"/>
    </location>
</feature>
<dbReference type="Proteomes" id="UP000241890">
    <property type="component" value="Unassembled WGS sequence"/>
</dbReference>
<name>A0A2R5GU47_9STRA</name>
<evidence type="ECO:0000313" key="6">
    <source>
        <dbReference type="Proteomes" id="UP000241890"/>
    </source>
</evidence>
<evidence type="ECO:0000256" key="2">
    <source>
        <dbReference type="ARBA" id="ARBA00023235"/>
    </source>
</evidence>
<dbReference type="OrthoDB" id="551053at2759"/>
<dbReference type="Gene3D" id="3.10.310.10">
    <property type="entry name" value="Diaminopimelate Epimerase, Chain A, domain 1"/>
    <property type="match status" value="2"/>
</dbReference>
<dbReference type="SUPFAM" id="SSF54506">
    <property type="entry name" value="Diaminopimelate epimerase-like"/>
    <property type="match status" value="2"/>
</dbReference>
<dbReference type="Pfam" id="PF04303">
    <property type="entry name" value="PrpF"/>
    <property type="match status" value="1"/>
</dbReference>
<feature type="region of interest" description="Disordered" evidence="4">
    <location>
        <begin position="155"/>
        <end position="175"/>
    </location>
</feature>
<evidence type="ECO:0000256" key="1">
    <source>
        <dbReference type="ARBA" id="ARBA00007673"/>
    </source>
</evidence>
<evidence type="ECO:0000256" key="3">
    <source>
        <dbReference type="SAM" id="Coils"/>
    </source>
</evidence>
<proteinExistence type="inferred from homology"/>
<feature type="compositionally biased region" description="Acidic residues" evidence="4">
    <location>
        <begin position="165"/>
        <end position="174"/>
    </location>
</feature>
<keyword evidence="2 5" id="KW-0413">Isomerase</keyword>
<evidence type="ECO:0000313" key="5">
    <source>
        <dbReference type="EMBL" id="GBG33278.1"/>
    </source>
</evidence>
<dbReference type="PANTHER" id="PTHR43709">
    <property type="entry name" value="ACONITATE ISOMERASE-RELATED"/>
    <property type="match status" value="1"/>
</dbReference>
<reference evidence="5 6" key="1">
    <citation type="submission" date="2017-12" db="EMBL/GenBank/DDBJ databases">
        <title>Sequencing, de novo assembly and annotation of complete genome of a new Thraustochytrid species, strain FCC1311.</title>
        <authorList>
            <person name="Sedici K."/>
            <person name="Godart F."/>
            <person name="Aiese Cigliano R."/>
            <person name="Sanseverino W."/>
            <person name="Barakat M."/>
            <person name="Ortet P."/>
            <person name="Marechal E."/>
            <person name="Cagnac O."/>
            <person name="Amato A."/>
        </authorList>
    </citation>
    <scope>NUCLEOTIDE SEQUENCE [LARGE SCALE GENOMIC DNA]</scope>
</reference>
<comment type="caution">
    <text evidence="5">The sequence shown here is derived from an EMBL/GenBank/DDBJ whole genome shotgun (WGS) entry which is preliminary data.</text>
</comment>
<dbReference type="GO" id="GO:0016853">
    <property type="term" value="F:isomerase activity"/>
    <property type="evidence" value="ECO:0007669"/>
    <property type="project" value="UniProtKB-KW"/>
</dbReference>